<gene>
    <name evidence="2" type="ORF">KIW84_021547</name>
</gene>
<dbReference type="Gramene" id="Psat02G0154700-T1">
    <property type="protein sequence ID" value="KAI5434769.1"/>
    <property type="gene ID" value="KIW84_021547"/>
</dbReference>
<dbReference type="EMBL" id="JAMSHJ010000002">
    <property type="protein sequence ID" value="KAI5434769.1"/>
    <property type="molecule type" value="Genomic_DNA"/>
</dbReference>
<dbReference type="PROSITE" id="PS52045">
    <property type="entry name" value="NEPROSIN_PEP_CD"/>
    <property type="match status" value="1"/>
</dbReference>
<dbReference type="InterPro" id="IPR004314">
    <property type="entry name" value="Neprosin"/>
</dbReference>
<sequence length="405" mass="45756">MMAQTSEKGEHVTGYMQSEMSESFVGTGPQGTMCAKNNVKKIEMESERTSAPTHLKNETDVYDENISDERSYSQLGWMKLLIIAYNVTYDVMTLYYDNLNTAAMSKNHIQHSWTKFLICCQLSIRKFVEEKIIVPKLEIQLADKGAKNLDEFGDIVDCIDINNQPAFSHPLLMNHKLQYAEVISNAERDESYEEVYGTTSVYDVSVTNNQSTSAVMYIRNGPDSTNYIGMGWHTDNFKNTGCFNLQCSGFVQTSKNNYLGGRFVNTSVIDGRIIEMTISITQDSETKNWWVTNENEMIGYFPASLFSNNMPFLQVGWGGRTSNPQGGPSPPMGSGRFPIDDKYDHASYFLDIKFRYHSTNTSPENSLMQVVSDKPNCFYAKYFDRNFPDIGYSLLFGGPGGNCDD</sequence>
<dbReference type="Pfam" id="PF03080">
    <property type="entry name" value="Neprosin"/>
    <property type="match status" value="1"/>
</dbReference>
<accession>A0A9D5BA23</accession>
<feature type="domain" description="Neprosin PEP catalytic" evidence="1">
    <location>
        <begin position="172"/>
        <end position="404"/>
    </location>
</feature>
<dbReference type="Pfam" id="PF14365">
    <property type="entry name" value="Neprosin_AP"/>
    <property type="match status" value="1"/>
</dbReference>
<evidence type="ECO:0000313" key="3">
    <source>
        <dbReference type="Proteomes" id="UP001058974"/>
    </source>
</evidence>
<name>A0A9D5BA23_PEA</name>
<organism evidence="2 3">
    <name type="scientific">Pisum sativum</name>
    <name type="common">Garden pea</name>
    <name type="synonym">Lathyrus oleraceus</name>
    <dbReference type="NCBI Taxonomy" id="3888"/>
    <lineage>
        <taxon>Eukaryota</taxon>
        <taxon>Viridiplantae</taxon>
        <taxon>Streptophyta</taxon>
        <taxon>Embryophyta</taxon>
        <taxon>Tracheophyta</taxon>
        <taxon>Spermatophyta</taxon>
        <taxon>Magnoliopsida</taxon>
        <taxon>eudicotyledons</taxon>
        <taxon>Gunneridae</taxon>
        <taxon>Pentapetalae</taxon>
        <taxon>rosids</taxon>
        <taxon>fabids</taxon>
        <taxon>Fabales</taxon>
        <taxon>Fabaceae</taxon>
        <taxon>Papilionoideae</taxon>
        <taxon>50 kb inversion clade</taxon>
        <taxon>NPAAA clade</taxon>
        <taxon>Hologalegina</taxon>
        <taxon>IRL clade</taxon>
        <taxon>Fabeae</taxon>
        <taxon>Lathyrus</taxon>
    </lineage>
</organism>
<dbReference type="AlphaFoldDB" id="A0A9D5BA23"/>
<reference evidence="2 3" key="1">
    <citation type="journal article" date="2022" name="Nat. Genet.">
        <title>Improved pea reference genome and pan-genome highlight genomic features and evolutionary characteristics.</title>
        <authorList>
            <person name="Yang T."/>
            <person name="Liu R."/>
            <person name="Luo Y."/>
            <person name="Hu S."/>
            <person name="Wang D."/>
            <person name="Wang C."/>
            <person name="Pandey M.K."/>
            <person name="Ge S."/>
            <person name="Xu Q."/>
            <person name="Li N."/>
            <person name="Li G."/>
            <person name="Huang Y."/>
            <person name="Saxena R.K."/>
            <person name="Ji Y."/>
            <person name="Li M."/>
            <person name="Yan X."/>
            <person name="He Y."/>
            <person name="Liu Y."/>
            <person name="Wang X."/>
            <person name="Xiang C."/>
            <person name="Varshney R.K."/>
            <person name="Ding H."/>
            <person name="Gao S."/>
            <person name="Zong X."/>
        </authorList>
    </citation>
    <scope>NUCLEOTIDE SEQUENCE [LARGE SCALE GENOMIC DNA]</scope>
    <source>
        <strain evidence="2 3">cv. Zhongwan 6</strain>
    </source>
</reference>
<dbReference type="InterPro" id="IPR053168">
    <property type="entry name" value="Glutamic_endopeptidase"/>
</dbReference>
<evidence type="ECO:0000259" key="1">
    <source>
        <dbReference type="PROSITE" id="PS52045"/>
    </source>
</evidence>
<dbReference type="PANTHER" id="PTHR31589">
    <property type="entry name" value="PROTEIN, PUTATIVE (DUF239)-RELATED-RELATED"/>
    <property type="match status" value="1"/>
</dbReference>
<dbReference type="PANTHER" id="PTHR31589:SF223">
    <property type="entry name" value="PROTEIN, PUTATIVE (DUF239)-RELATED"/>
    <property type="match status" value="1"/>
</dbReference>
<dbReference type="Proteomes" id="UP001058974">
    <property type="component" value="Chromosome 2"/>
</dbReference>
<evidence type="ECO:0000313" key="2">
    <source>
        <dbReference type="EMBL" id="KAI5434769.1"/>
    </source>
</evidence>
<protein>
    <recommendedName>
        <fullName evidence="1">Neprosin PEP catalytic domain-containing protein</fullName>
    </recommendedName>
</protein>
<dbReference type="InterPro" id="IPR025521">
    <property type="entry name" value="Neprosin_propep"/>
</dbReference>
<proteinExistence type="predicted"/>
<keyword evidence="3" id="KW-1185">Reference proteome</keyword>
<comment type="caution">
    <text evidence="2">The sequence shown here is derived from an EMBL/GenBank/DDBJ whole genome shotgun (WGS) entry which is preliminary data.</text>
</comment>